<evidence type="ECO:0000313" key="2">
    <source>
        <dbReference type="Proteomes" id="UP000028837"/>
    </source>
</evidence>
<gene>
    <name evidence="1" type="ORF">TGDOM2_263110</name>
</gene>
<dbReference type="SUPFAM" id="SSF110324">
    <property type="entry name" value="Ribosomal L27 protein-like"/>
    <property type="match status" value="1"/>
</dbReference>
<dbReference type="Proteomes" id="UP000028837">
    <property type="component" value="Unassembled WGS sequence"/>
</dbReference>
<reference evidence="1 2" key="1">
    <citation type="submission" date="2014-02" db="EMBL/GenBank/DDBJ databases">
        <authorList>
            <person name="Sibley D."/>
            <person name="Venepally P."/>
            <person name="Karamycheva S."/>
            <person name="Hadjithomas M."/>
            <person name="Khan A."/>
            <person name="Brunk B."/>
            <person name="Roos D."/>
            <person name="Caler E."/>
            <person name="Lorenzi H."/>
        </authorList>
    </citation>
    <scope>NUCLEOTIDE SEQUENCE [LARGE SCALE GENOMIC DNA]</scope>
    <source>
        <strain evidence="1 2">GAB2-2007-GAL-DOM2</strain>
    </source>
</reference>
<dbReference type="GO" id="GO:0006412">
    <property type="term" value="P:translation"/>
    <property type="evidence" value="ECO:0007669"/>
    <property type="project" value="InterPro"/>
</dbReference>
<proteinExistence type="predicted"/>
<dbReference type="GO" id="GO:0003735">
    <property type="term" value="F:structural constituent of ribosome"/>
    <property type="evidence" value="ECO:0007669"/>
    <property type="project" value="InterPro"/>
</dbReference>
<organism evidence="1 2">
    <name type="scientific">Toxoplasma gondii GAB2-2007-GAL-DOM2</name>
    <dbReference type="NCBI Taxonomy" id="1130820"/>
    <lineage>
        <taxon>Eukaryota</taxon>
        <taxon>Sar</taxon>
        <taxon>Alveolata</taxon>
        <taxon>Apicomplexa</taxon>
        <taxon>Conoidasida</taxon>
        <taxon>Coccidia</taxon>
        <taxon>Eucoccidiorida</taxon>
        <taxon>Eimeriorina</taxon>
        <taxon>Sarcocystidae</taxon>
        <taxon>Toxoplasma</taxon>
    </lineage>
</organism>
<accession>A0A086JFN8</accession>
<dbReference type="VEuPathDB" id="ToxoDB:TGDOM2_263110"/>
<protein>
    <submittedName>
        <fullName evidence="1">Uncharacterized protein</fullName>
    </submittedName>
</protein>
<dbReference type="OrthoDB" id="1867012at2759"/>
<evidence type="ECO:0000313" key="1">
    <source>
        <dbReference type="EMBL" id="KFG30956.1"/>
    </source>
</evidence>
<dbReference type="EMBL" id="AHZU02001576">
    <property type="protein sequence ID" value="KFG30956.1"/>
    <property type="molecule type" value="Genomic_DNA"/>
</dbReference>
<dbReference type="GO" id="GO:0005840">
    <property type="term" value="C:ribosome"/>
    <property type="evidence" value="ECO:0007669"/>
    <property type="project" value="InterPro"/>
</dbReference>
<name>A0A086JFN8_TOXGO</name>
<comment type="caution">
    <text evidence="1">The sequence shown here is derived from an EMBL/GenBank/DDBJ whole genome shotgun (WGS) entry which is preliminary data.</text>
</comment>
<sequence length="392" mass="43877">MQSPCGGEMAVQLAALPSLGQLGRRRKLSFSRQKLPFFSQVKDARSSSRQDPHPAQIPRLSSLSVFPCSVSRPHSSRLLPQPSACCLSVSFFSSSVSPSSSASFASLRFFFSTAVPRVSAQSTVPLSSRFSRPFFCSSSFSLSPSRPFFHPVHIRGFCGSPSLLGPLRSLVSPRQPLASLSPLCSLPSSSLSPALPSSLLSAAPSLLTFCRTKMVKSASYRRPSRASPTGQARKPHVGVRRLAAEYVWPGVVLVKQRKVIAFNVETKRRNRHFKLYPGENVKVSKVTNLVALCHGRVKFTHDVSRDVLVVNVLPERREELLREDLWRYRTEHVRSMEENRHICFLRRKAVRMFGKELVNPPTKPPLRPFYFTKYDSWENPALPDVPQLDDDM</sequence>
<dbReference type="Gene3D" id="2.40.50.100">
    <property type="match status" value="1"/>
</dbReference>
<dbReference type="AlphaFoldDB" id="A0A086JFN8"/>